<sequence length="340" mass="37109">MQDAGAPRPLSPPPPGRLRAWLNSWLFQLRGPEPGEVLLVMRRVFIVPTRPGMAFTGLLLIMLIGSINYTLGLGFALTFFTGACAVADMVMTARNLAMLRLAPGRAQPVFSGQEAQFELQVHNGTARSRYGVWLGFQHDGEPRQALDVPAGGSAALVLAAATEGRGWLAAPRVRLVTRFPLGLFRAWAYWEPDLRVLVYPAPENNAPPLPVSGAASEDGHGQVGLDNFAGIRSYQPGDPMRHLAWRQIARHDPALGGQLSTKHFEGGAVAEMVLDFALLPYTLDLELRLSRMARWVLEAEQRALPYGFRLGHHDLPPALGDAHRSACLRALALYGQEAYA</sequence>
<feature type="transmembrane region" description="Helical" evidence="1">
    <location>
        <begin position="75"/>
        <end position="97"/>
    </location>
</feature>
<dbReference type="EMBL" id="WWCU01000007">
    <property type="protein sequence ID" value="MYN07390.1"/>
    <property type="molecule type" value="Genomic_DNA"/>
</dbReference>
<evidence type="ECO:0000313" key="3">
    <source>
        <dbReference type="Proteomes" id="UP000450676"/>
    </source>
</evidence>
<comment type="caution">
    <text evidence="2">The sequence shown here is derived from an EMBL/GenBank/DDBJ whole genome shotgun (WGS) entry which is preliminary data.</text>
</comment>
<keyword evidence="3" id="KW-1185">Reference proteome</keyword>
<name>A0A7X4KM36_9BURK</name>
<dbReference type="PANTHER" id="PTHR34351:SF1">
    <property type="entry name" value="SLR1927 PROTEIN"/>
    <property type="match status" value="1"/>
</dbReference>
<proteinExistence type="predicted"/>
<evidence type="ECO:0000256" key="1">
    <source>
        <dbReference type="SAM" id="Phobius"/>
    </source>
</evidence>
<dbReference type="PANTHER" id="PTHR34351">
    <property type="entry name" value="SLR1927 PROTEIN-RELATED"/>
    <property type="match status" value="1"/>
</dbReference>
<dbReference type="Proteomes" id="UP000450676">
    <property type="component" value="Unassembled WGS sequence"/>
</dbReference>
<evidence type="ECO:0000313" key="2">
    <source>
        <dbReference type="EMBL" id="MYN07390.1"/>
    </source>
</evidence>
<organism evidence="2 3">
    <name type="scientific">Pseudoduganella aquatica</name>
    <dbReference type="NCBI Taxonomy" id="2660641"/>
    <lineage>
        <taxon>Bacteria</taxon>
        <taxon>Pseudomonadati</taxon>
        <taxon>Pseudomonadota</taxon>
        <taxon>Betaproteobacteria</taxon>
        <taxon>Burkholderiales</taxon>
        <taxon>Oxalobacteraceae</taxon>
        <taxon>Telluria group</taxon>
        <taxon>Pseudoduganella</taxon>
    </lineage>
</organism>
<reference evidence="2 3" key="1">
    <citation type="submission" date="2019-12" db="EMBL/GenBank/DDBJ databases">
        <title>Novel species isolated from a subtropical stream in China.</title>
        <authorList>
            <person name="Lu H."/>
        </authorList>
    </citation>
    <scope>NUCLEOTIDE SEQUENCE [LARGE SCALE GENOMIC DNA]</scope>
    <source>
        <strain evidence="2 3">FT127W</strain>
    </source>
</reference>
<dbReference type="AlphaFoldDB" id="A0A7X4KM36"/>
<keyword evidence="1" id="KW-0812">Transmembrane</keyword>
<gene>
    <name evidence="2" type="ORF">GTP77_08550</name>
</gene>
<keyword evidence="1" id="KW-1133">Transmembrane helix</keyword>
<accession>A0A7X4KM36</accession>
<protein>
    <submittedName>
        <fullName evidence="2">DUF58 domain-containing protein</fullName>
    </submittedName>
</protein>
<feature type="transmembrane region" description="Helical" evidence="1">
    <location>
        <begin position="51"/>
        <end position="69"/>
    </location>
</feature>
<keyword evidence="1" id="KW-0472">Membrane</keyword>